<dbReference type="Gene3D" id="3.30.730.10">
    <property type="entry name" value="AP2/ERF domain"/>
    <property type="match status" value="1"/>
</dbReference>
<evidence type="ECO:0000256" key="8">
    <source>
        <dbReference type="SAM" id="MobiDB-lite"/>
    </source>
</evidence>
<sequence length="274" mass="29385">MDLNMNGDSSSSLSSSNSSLSSSNPNSPTSASNDPMPAVSHKRKAGRKKFKETRHPIYRGVRCRNGNKWVCEVREPNKKSRIWLGTFPCPEMAARAHDVAAIALRGKAALLNFPESAWLFPRAKSSAAKDIQAAAFEAAKAFSPSTSTSQSCLSSTAVGSISKVEVPSVCVNGMTCTNSCLEEVSKPSSVDLTSVESDRQKMEPSCGDSDSSVIGSEKIMESSKTSTITTTLFLDEEALYDMPGFIHSMAEAMMLTPPAMSREVETMSDEATES</sequence>
<dbReference type="FunFam" id="3.30.730.10:FF:000001">
    <property type="entry name" value="Ethylene-responsive transcription factor 2"/>
    <property type="match status" value="1"/>
</dbReference>
<keyword evidence="11" id="KW-1185">Reference proteome</keyword>
<dbReference type="InterPro" id="IPR001471">
    <property type="entry name" value="AP2/ERF_dom"/>
</dbReference>
<dbReference type="SMART" id="SM00380">
    <property type="entry name" value="AP2"/>
    <property type="match status" value="1"/>
</dbReference>
<dbReference type="SUPFAM" id="SSF54171">
    <property type="entry name" value="DNA-binding domain"/>
    <property type="match status" value="1"/>
</dbReference>
<feature type="region of interest" description="Disordered" evidence="8">
    <location>
        <begin position="194"/>
        <end position="213"/>
    </location>
</feature>
<keyword evidence="5" id="KW-0804">Transcription</keyword>
<keyword evidence="2" id="KW-0805">Transcription regulation</keyword>
<dbReference type="GO" id="GO:0003677">
    <property type="term" value="F:DNA binding"/>
    <property type="evidence" value="ECO:0007669"/>
    <property type="project" value="UniProtKB-KW"/>
</dbReference>
<dbReference type="PANTHER" id="PTHR31839:SF42">
    <property type="entry name" value="DEHYDRATION-RESPONSIVE ELEMENT-BINDING PROTEIN 1F"/>
    <property type="match status" value="1"/>
</dbReference>
<evidence type="ECO:0000256" key="1">
    <source>
        <dbReference type="ARBA" id="ARBA00004123"/>
    </source>
</evidence>
<organism evidence="10 11">
    <name type="scientific">Dillenia turbinata</name>
    <dbReference type="NCBI Taxonomy" id="194707"/>
    <lineage>
        <taxon>Eukaryota</taxon>
        <taxon>Viridiplantae</taxon>
        <taxon>Streptophyta</taxon>
        <taxon>Embryophyta</taxon>
        <taxon>Tracheophyta</taxon>
        <taxon>Spermatophyta</taxon>
        <taxon>Magnoliopsida</taxon>
        <taxon>eudicotyledons</taxon>
        <taxon>Gunneridae</taxon>
        <taxon>Pentapetalae</taxon>
        <taxon>Dilleniales</taxon>
        <taxon>Dilleniaceae</taxon>
        <taxon>Dillenia</taxon>
    </lineage>
</organism>
<name>A0AAN8Z6D6_9MAGN</name>
<evidence type="ECO:0000256" key="6">
    <source>
        <dbReference type="ARBA" id="ARBA00023242"/>
    </source>
</evidence>
<dbReference type="InterPro" id="IPR036955">
    <property type="entry name" value="AP2/ERF_dom_sf"/>
</dbReference>
<evidence type="ECO:0000256" key="4">
    <source>
        <dbReference type="ARBA" id="ARBA00023159"/>
    </source>
</evidence>
<dbReference type="PANTHER" id="PTHR31839">
    <property type="entry name" value="DEHYDRATION-RESPONSIVE ELEMENT-BINDING PROTEIN 1D"/>
    <property type="match status" value="1"/>
</dbReference>
<reference evidence="10 11" key="1">
    <citation type="submission" date="2023-12" db="EMBL/GenBank/DDBJ databases">
        <title>A high-quality genome assembly for Dillenia turbinata (Dilleniales).</title>
        <authorList>
            <person name="Chanderbali A."/>
        </authorList>
    </citation>
    <scope>NUCLEOTIDE SEQUENCE [LARGE SCALE GENOMIC DNA]</scope>
    <source>
        <strain evidence="10">LSX21</strain>
        <tissue evidence="10">Leaf</tissue>
    </source>
</reference>
<dbReference type="CDD" id="cd00018">
    <property type="entry name" value="AP2"/>
    <property type="match status" value="1"/>
</dbReference>
<feature type="compositionally biased region" description="Low complexity" evidence="8">
    <location>
        <begin position="9"/>
        <end position="33"/>
    </location>
</feature>
<dbReference type="PRINTS" id="PR00367">
    <property type="entry name" value="ETHRSPELEMNT"/>
</dbReference>
<protein>
    <submittedName>
        <fullName evidence="10">AP2/ERF domain</fullName>
    </submittedName>
</protein>
<evidence type="ECO:0000313" key="10">
    <source>
        <dbReference type="EMBL" id="KAK6926642.1"/>
    </source>
</evidence>
<evidence type="ECO:0000256" key="3">
    <source>
        <dbReference type="ARBA" id="ARBA00023125"/>
    </source>
</evidence>
<evidence type="ECO:0000313" key="11">
    <source>
        <dbReference type="Proteomes" id="UP001370490"/>
    </source>
</evidence>
<comment type="similarity">
    <text evidence="7">Belongs to the AP2/ERF transcription factor family. ERF subfamily.</text>
</comment>
<accession>A0AAN8Z6D6</accession>
<feature type="compositionally biased region" description="Basic residues" evidence="8">
    <location>
        <begin position="40"/>
        <end position="52"/>
    </location>
</feature>
<keyword evidence="6" id="KW-0539">Nucleus</keyword>
<dbReference type="InterPro" id="IPR016177">
    <property type="entry name" value="DNA-bd_dom_sf"/>
</dbReference>
<keyword evidence="4" id="KW-0010">Activator</keyword>
<dbReference type="AlphaFoldDB" id="A0AAN8Z6D6"/>
<evidence type="ECO:0000256" key="5">
    <source>
        <dbReference type="ARBA" id="ARBA00023163"/>
    </source>
</evidence>
<feature type="domain" description="AP2/ERF" evidence="9">
    <location>
        <begin position="57"/>
        <end position="114"/>
    </location>
</feature>
<dbReference type="GO" id="GO:0005634">
    <property type="term" value="C:nucleus"/>
    <property type="evidence" value="ECO:0007669"/>
    <property type="project" value="UniProtKB-SubCell"/>
</dbReference>
<evidence type="ECO:0000256" key="2">
    <source>
        <dbReference type="ARBA" id="ARBA00023015"/>
    </source>
</evidence>
<feature type="region of interest" description="Disordered" evidence="8">
    <location>
        <begin position="1"/>
        <end position="53"/>
    </location>
</feature>
<evidence type="ECO:0000256" key="7">
    <source>
        <dbReference type="ARBA" id="ARBA00024343"/>
    </source>
</evidence>
<comment type="caution">
    <text evidence="10">The sequence shown here is derived from an EMBL/GenBank/DDBJ whole genome shotgun (WGS) entry which is preliminary data.</text>
</comment>
<evidence type="ECO:0000259" key="9">
    <source>
        <dbReference type="PROSITE" id="PS51032"/>
    </source>
</evidence>
<dbReference type="Pfam" id="PF00847">
    <property type="entry name" value="AP2"/>
    <property type="match status" value="1"/>
</dbReference>
<dbReference type="Proteomes" id="UP001370490">
    <property type="component" value="Unassembled WGS sequence"/>
</dbReference>
<proteinExistence type="inferred from homology"/>
<dbReference type="InterPro" id="IPR045277">
    <property type="entry name" value="DRE1A-I"/>
</dbReference>
<dbReference type="PROSITE" id="PS51032">
    <property type="entry name" value="AP2_ERF"/>
    <property type="match status" value="1"/>
</dbReference>
<dbReference type="GO" id="GO:0003700">
    <property type="term" value="F:DNA-binding transcription factor activity"/>
    <property type="evidence" value="ECO:0007669"/>
    <property type="project" value="InterPro"/>
</dbReference>
<dbReference type="EMBL" id="JBAMMX010000015">
    <property type="protein sequence ID" value="KAK6926642.1"/>
    <property type="molecule type" value="Genomic_DNA"/>
</dbReference>
<comment type="subcellular location">
    <subcellularLocation>
        <location evidence="1">Nucleus</location>
    </subcellularLocation>
</comment>
<keyword evidence="3" id="KW-0238">DNA-binding</keyword>
<gene>
    <name evidence="10" type="ORF">RJ641_008361</name>
</gene>